<feature type="domain" description="PPM-type phosphatase" evidence="2">
    <location>
        <begin position="136"/>
        <end position="353"/>
    </location>
</feature>
<accession>A0A0D8B761</accession>
<reference evidence="4" key="1">
    <citation type="submission" date="2015-02" db="EMBL/GenBank/DDBJ databases">
        <title>Draft Genome of Frankia sp. CpI1-S.</title>
        <authorList>
            <person name="Oshone R.T."/>
            <person name="Ngom M."/>
            <person name="Ghodhbane-Gtari F."/>
            <person name="Gtari M."/>
            <person name="Morris K."/>
            <person name="Thomas K."/>
            <person name="Sen A."/>
            <person name="Tisa L.S."/>
        </authorList>
    </citation>
    <scope>NUCLEOTIDE SEQUENCE [LARGE SCALE GENOMIC DNA]</scope>
    <source>
        <strain evidence="4">CpI1-S</strain>
    </source>
</reference>
<dbReference type="InterPro" id="IPR036457">
    <property type="entry name" value="PPM-type-like_dom_sf"/>
</dbReference>
<dbReference type="OrthoDB" id="3515390at2"/>
<dbReference type="SUPFAM" id="SSF81606">
    <property type="entry name" value="PP2C-like"/>
    <property type="match status" value="1"/>
</dbReference>
<dbReference type="Proteomes" id="UP000032545">
    <property type="component" value="Unassembled WGS sequence"/>
</dbReference>
<reference evidence="3 4" key="2">
    <citation type="journal article" date="2016" name="Genome Announc.">
        <title>Permanent Draft Genome Sequences for Two Variants of Frankia sp. Strain CpI1, the First Frankia Strain Isolated from Root Nodules of Comptonia peregrina.</title>
        <authorList>
            <person name="Oshone R."/>
            <person name="Hurst S.G.IV."/>
            <person name="Abebe-Akele F."/>
            <person name="Simpson S."/>
            <person name="Morris K."/>
            <person name="Thomas W.K."/>
            <person name="Tisa L.S."/>
        </authorList>
    </citation>
    <scope>NUCLEOTIDE SEQUENCE [LARGE SCALE GENOMIC DNA]</scope>
    <source>
        <strain evidence="4">CpI1-S</strain>
    </source>
</reference>
<feature type="compositionally biased region" description="Basic and acidic residues" evidence="1">
    <location>
        <begin position="51"/>
        <end position="62"/>
    </location>
</feature>
<evidence type="ECO:0000313" key="3">
    <source>
        <dbReference type="EMBL" id="KJE20133.1"/>
    </source>
</evidence>
<dbReference type="RefSeq" id="WP_052681485.1">
    <property type="nucleotide sequence ID" value="NZ_JYFN01000070.1"/>
</dbReference>
<keyword evidence="4" id="KW-1185">Reference proteome</keyword>
<dbReference type="InterPro" id="IPR001932">
    <property type="entry name" value="PPM-type_phosphatase-like_dom"/>
</dbReference>
<dbReference type="PROSITE" id="PS51746">
    <property type="entry name" value="PPM_2"/>
    <property type="match status" value="1"/>
</dbReference>
<dbReference type="AlphaFoldDB" id="A0A0D8B761"/>
<evidence type="ECO:0000256" key="1">
    <source>
        <dbReference type="SAM" id="MobiDB-lite"/>
    </source>
</evidence>
<sequence length="354" mass="35590">MLRGPRLPDGPVDLTLLRPGRRLRTASRPRAALPTAYRPAPRTDTATDGDADGHDADGHDADGSAADPANPLPGGRSLATADLGAAPSLPPPPFTSRVPRVPRAPAVSPAVTKPLAVAVAESAGRPTPAPSAPGAVVAGAATRAGGRTNEDFHLVGDNFAGVADGVGGEAAGEIASALALTTIAALRPARQVDLATALEQAVRAANTAVRARARADARLDGMATTVDVLVVRPSGRQRTAVVAHVGDGTIWHRGPDTPCAVITRPHAIDGGPLLRAVGQTDALTVETITVSLGAHDRFVLATDGLTEMLTPEGVAARIDGMGALPPAQAAAALLALAEAAGTRDDTTVVVVDVG</sequence>
<name>A0A0D8B761_9ACTN</name>
<dbReference type="PATRIC" id="fig|1502723.3.peg.5985"/>
<feature type="compositionally biased region" description="Low complexity" evidence="1">
    <location>
        <begin position="96"/>
        <end position="109"/>
    </location>
</feature>
<evidence type="ECO:0000313" key="4">
    <source>
        <dbReference type="Proteomes" id="UP000032545"/>
    </source>
</evidence>
<dbReference type="Gene3D" id="3.60.40.10">
    <property type="entry name" value="PPM-type phosphatase domain"/>
    <property type="match status" value="1"/>
</dbReference>
<dbReference type="Pfam" id="PF13672">
    <property type="entry name" value="PP2C_2"/>
    <property type="match status" value="1"/>
</dbReference>
<proteinExistence type="predicted"/>
<dbReference type="EMBL" id="JYFN01000070">
    <property type="protein sequence ID" value="KJE20133.1"/>
    <property type="molecule type" value="Genomic_DNA"/>
</dbReference>
<evidence type="ECO:0000259" key="2">
    <source>
        <dbReference type="PROSITE" id="PS51746"/>
    </source>
</evidence>
<dbReference type="SMART" id="SM00331">
    <property type="entry name" value="PP2C_SIG"/>
    <property type="match status" value="1"/>
</dbReference>
<comment type="caution">
    <text evidence="3">The sequence shown here is derived from an EMBL/GenBank/DDBJ whole genome shotgun (WGS) entry which is preliminary data.</text>
</comment>
<protein>
    <submittedName>
        <fullName evidence="3">Serine/threonine protein phosphatase</fullName>
    </submittedName>
</protein>
<organism evidence="3 4">
    <name type="scientific">Frankia torreyi</name>
    <dbReference type="NCBI Taxonomy" id="1856"/>
    <lineage>
        <taxon>Bacteria</taxon>
        <taxon>Bacillati</taxon>
        <taxon>Actinomycetota</taxon>
        <taxon>Actinomycetes</taxon>
        <taxon>Frankiales</taxon>
        <taxon>Frankiaceae</taxon>
        <taxon>Frankia</taxon>
    </lineage>
</organism>
<gene>
    <name evidence="3" type="ORF">FF36_05561</name>
</gene>
<dbReference type="SMART" id="SM00332">
    <property type="entry name" value="PP2Cc"/>
    <property type="match status" value="1"/>
</dbReference>
<feature type="region of interest" description="Disordered" evidence="1">
    <location>
        <begin position="1"/>
        <end position="109"/>
    </location>
</feature>